<accession>A0A1H6FFP1</accession>
<name>A0A1H6FFP1_9GAMM</name>
<evidence type="ECO:0000313" key="2">
    <source>
        <dbReference type="EMBL" id="SEH08231.1"/>
    </source>
</evidence>
<dbReference type="Pfam" id="PF01850">
    <property type="entry name" value="PIN"/>
    <property type="match status" value="1"/>
</dbReference>
<dbReference type="InterPro" id="IPR002716">
    <property type="entry name" value="PIN_dom"/>
</dbReference>
<proteinExistence type="predicted"/>
<gene>
    <name evidence="2" type="ORF">MBHS_04121</name>
</gene>
<organism evidence="2 3">
    <name type="scientific">Candidatus Venteria ishoeyi</name>
    <dbReference type="NCBI Taxonomy" id="1899563"/>
    <lineage>
        <taxon>Bacteria</taxon>
        <taxon>Pseudomonadati</taxon>
        <taxon>Pseudomonadota</taxon>
        <taxon>Gammaproteobacteria</taxon>
        <taxon>Thiotrichales</taxon>
        <taxon>Thiotrichaceae</taxon>
        <taxon>Venteria</taxon>
    </lineage>
</organism>
<dbReference type="EMBL" id="FMSV02000546">
    <property type="protein sequence ID" value="SEH08231.1"/>
    <property type="molecule type" value="Genomic_DNA"/>
</dbReference>
<protein>
    <submittedName>
        <fullName evidence="2">PIN domain protein</fullName>
    </submittedName>
</protein>
<sequence>MGVIGQKNMIIADTGFWVAFANQKDKHHQAATTQMQNLLARREYLITTCAVMTETCHLLLRGLGQNAQQRFMEDYRLGGFRVFELREAHAARITELMDKYGDLPMDLADASLVILAEELGHGRILSTDRRDFQTYRWKNRHPFENLLLD</sequence>
<evidence type="ECO:0000313" key="3">
    <source>
        <dbReference type="Proteomes" id="UP000236724"/>
    </source>
</evidence>
<evidence type="ECO:0000259" key="1">
    <source>
        <dbReference type="Pfam" id="PF01850"/>
    </source>
</evidence>
<dbReference type="Proteomes" id="UP000236724">
    <property type="component" value="Unassembled WGS sequence"/>
</dbReference>
<dbReference type="AlphaFoldDB" id="A0A1H6FFP1"/>
<dbReference type="Gene3D" id="3.40.50.1010">
    <property type="entry name" value="5'-nuclease"/>
    <property type="match status" value="1"/>
</dbReference>
<reference evidence="2 3" key="1">
    <citation type="submission" date="2016-10" db="EMBL/GenBank/DDBJ databases">
        <authorList>
            <person name="de Groot N.N."/>
        </authorList>
    </citation>
    <scope>NUCLEOTIDE SEQUENCE [LARGE SCALE GENOMIC DNA]</scope>
    <source>
        <strain evidence="2">MBHS1</strain>
    </source>
</reference>
<dbReference type="SUPFAM" id="SSF88723">
    <property type="entry name" value="PIN domain-like"/>
    <property type="match status" value="1"/>
</dbReference>
<feature type="domain" description="PIN" evidence="1">
    <location>
        <begin position="10"/>
        <end position="134"/>
    </location>
</feature>
<dbReference type="InterPro" id="IPR029060">
    <property type="entry name" value="PIN-like_dom_sf"/>
</dbReference>
<keyword evidence="3" id="KW-1185">Reference proteome</keyword>